<sequence length="310" mass="34789">MLRHSLYAHSRHKIIMLQTLTLLGLSFTTASGASHLLLIALLALRANVQIINRRQSQPSVNLTHMVFFVLTLMSIKHFIVWQGLLTPVLYLDAVILCGCAYALLTQEKNHHDFNADASIIAIGVSVCLFLSRHFLLTELTSEQAIASVNALLDLTTSVLLILILYFDYLKLLIPQRNLCGTASYLAEQSKWLLVLYALFKITAEAFDIHSFYQQIFGFAAILLLLLVLLTILPLRARLWPKGHNYRGLLLTLPLCLLPVLLDCCFSGQHKHAGNMTEFFYQLCPLILLCLSYAYALLTFCKPSGLQAKKA</sequence>
<protein>
    <submittedName>
        <fullName evidence="2">Uncharacterized protein</fullName>
    </submittedName>
</protein>
<keyword evidence="3" id="KW-1185">Reference proteome</keyword>
<keyword evidence="1" id="KW-1133">Transmembrane helix</keyword>
<dbReference type="AlphaFoldDB" id="A0AAE9YTR1"/>
<feature type="transmembrane region" description="Helical" evidence="1">
    <location>
        <begin position="20"/>
        <end position="44"/>
    </location>
</feature>
<evidence type="ECO:0000313" key="2">
    <source>
        <dbReference type="EMBL" id="WDE00110.1"/>
    </source>
</evidence>
<dbReference type="EMBL" id="CP059735">
    <property type="protein sequence ID" value="WDE00110.1"/>
    <property type="molecule type" value="Genomic_DNA"/>
</dbReference>
<feature type="transmembrane region" description="Helical" evidence="1">
    <location>
        <begin position="88"/>
        <end position="105"/>
    </location>
</feature>
<accession>A0AAE9YTR1</accession>
<proteinExistence type="predicted"/>
<evidence type="ECO:0000313" key="3">
    <source>
        <dbReference type="Proteomes" id="UP000032568"/>
    </source>
</evidence>
<organism evidence="2 3">
    <name type="scientific">Thalassomonas actiniarum</name>
    <dbReference type="NCBI Taxonomy" id="485447"/>
    <lineage>
        <taxon>Bacteria</taxon>
        <taxon>Pseudomonadati</taxon>
        <taxon>Pseudomonadota</taxon>
        <taxon>Gammaproteobacteria</taxon>
        <taxon>Alteromonadales</taxon>
        <taxon>Colwelliaceae</taxon>
        <taxon>Thalassomonas</taxon>
    </lineage>
</organism>
<name>A0AAE9YTR1_9GAMM</name>
<feature type="transmembrane region" description="Helical" evidence="1">
    <location>
        <begin position="247"/>
        <end position="267"/>
    </location>
</feature>
<keyword evidence="1" id="KW-0472">Membrane</keyword>
<dbReference type="RefSeq" id="WP_044833632.1">
    <property type="nucleotide sequence ID" value="NZ_CP059735.1"/>
</dbReference>
<dbReference type="Proteomes" id="UP000032568">
    <property type="component" value="Chromosome"/>
</dbReference>
<feature type="transmembrane region" description="Helical" evidence="1">
    <location>
        <begin position="117"/>
        <end position="135"/>
    </location>
</feature>
<keyword evidence="1" id="KW-0812">Transmembrane</keyword>
<evidence type="ECO:0000256" key="1">
    <source>
        <dbReference type="SAM" id="Phobius"/>
    </source>
</evidence>
<feature type="transmembrane region" description="Helical" evidence="1">
    <location>
        <begin position="147"/>
        <end position="166"/>
    </location>
</feature>
<dbReference type="KEGG" id="tact:SG35_005495"/>
<feature type="transmembrane region" description="Helical" evidence="1">
    <location>
        <begin position="65"/>
        <end position="82"/>
    </location>
</feature>
<reference evidence="2 3" key="1">
    <citation type="journal article" date="2015" name="Genome Announc.">
        <title>Draft Genome Sequences of Marine Isolates of Thalassomonas viridans and Thalassomonas actiniarum.</title>
        <authorList>
            <person name="Olonade I."/>
            <person name="van Zyl L.J."/>
            <person name="Trindade M."/>
        </authorList>
    </citation>
    <scope>NUCLEOTIDE SEQUENCE [LARGE SCALE GENOMIC DNA]</scope>
    <source>
        <strain evidence="2 3">A5K-106</strain>
    </source>
</reference>
<feature type="transmembrane region" description="Helical" evidence="1">
    <location>
        <begin position="211"/>
        <end position="235"/>
    </location>
</feature>
<feature type="transmembrane region" description="Helical" evidence="1">
    <location>
        <begin position="279"/>
        <end position="300"/>
    </location>
</feature>
<reference evidence="2 3" key="2">
    <citation type="journal article" date="2022" name="Mar. Drugs">
        <title>Bioassay-Guided Fractionation Leads to the Detection of Cholic Acid Generated by the Rare Thalassomonas sp.</title>
        <authorList>
            <person name="Pheiffer F."/>
            <person name="Schneider Y.K."/>
            <person name="Hansen E.H."/>
            <person name="Andersen J.H."/>
            <person name="Isaksson J."/>
            <person name="Busche T."/>
            <person name="R C."/>
            <person name="Kalinowski J."/>
            <person name="Zyl L.V."/>
            <person name="Trindade M."/>
        </authorList>
    </citation>
    <scope>NUCLEOTIDE SEQUENCE [LARGE SCALE GENOMIC DNA]</scope>
    <source>
        <strain evidence="2 3">A5K-106</strain>
    </source>
</reference>
<gene>
    <name evidence="2" type="ORF">SG35_005495</name>
</gene>